<evidence type="ECO:0000313" key="6">
    <source>
        <dbReference type="Proteomes" id="UP000288716"/>
    </source>
</evidence>
<comment type="caution">
    <text evidence="5">The sequence shown here is derived from an EMBL/GenBank/DDBJ whole genome shotgun (WGS) entry which is preliminary data.</text>
</comment>
<evidence type="ECO:0000259" key="4">
    <source>
        <dbReference type="PROSITE" id="PS50184"/>
    </source>
</evidence>
<dbReference type="EMBL" id="NCKV01001846">
    <property type="protein sequence ID" value="RWS27674.1"/>
    <property type="molecule type" value="Genomic_DNA"/>
</dbReference>
<dbReference type="PROSITE" id="PS50184">
    <property type="entry name" value="VWFC_2"/>
    <property type="match status" value="1"/>
</dbReference>
<keyword evidence="2" id="KW-0964">Secreted</keyword>
<dbReference type="Proteomes" id="UP000288716">
    <property type="component" value="Unassembled WGS sequence"/>
</dbReference>
<dbReference type="AlphaFoldDB" id="A0A443SJG7"/>
<evidence type="ECO:0000313" key="5">
    <source>
        <dbReference type="EMBL" id="RWS27674.1"/>
    </source>
</evidence>
<dbReference type="InterPro" id="IPR001007">
    <property type="entry name" value="VWF_dom"/>
</dbReference>
<keyword evidence="6" id="KW-1185">Reference proteome</keyword>
<evidence type="ECO:0000256" key="2">
    <source>
        <dbReference type="ARBA" id="ARBA00022525"/>
    </source>
</evidence>
<evidence type="ECO:0000256" key="3">
    <source>
        <dbReference type="ARBA" id="ARBA00022729"/>
    </source>
</evidence>
<organism evidence="5 6">
    <name type="scientific">Leptotrombidium deliense</name>
    <dbReference type="NCBI Taxonomy" id="299467"/>
    <lineage>
        <taxon>Eukaryota</taxon>
        <taxon>Metazoa</taxon>
        <taxon>Ecdysozoa</taxon>
        <taxon>Arthropoda</taxon>
        <taxon>Chelicerata</taxon>
        <taxon>Arachnida</taxon>
        <taxon>Acari</taxon>
        <taxon>Acariformes</taxon>
        <taxon>Trombidiformes</taxon>
        <taxon>Prostigmata</taxon>
        <taxon>Anystina</taxon>
        <taxon>Parasitengona</taxon>
        <taxon>Trombiculoidea</taxon>
        <taxon>Trombiculidae</taxon>
        <taxon>Leptotrombidium</taxon>
    </lineage>
</organism>
<feature type="domain" description="VWFC" evidence="4">
    <location>
        <begin position="127"/>
        <end position="189"/>
    </location>
</feature>
<dbReference type="PANTHER" id="PTHR46698">
    <property type="entry name" value="CROSSVEINLESS 2"/>
    <property type="match status" value="1"/>
</dbReference>
<dbReference type="PANTHER" id="PTHR46698:SF4">
    <property type="entry name" value="CROSSVEINLESS 2"/>
    <property type="match status" value="1"/>
</dbReference>
<gene>
    <name evidence="5" type="ORF">B4U80_01722</name>
</gene>
<name>A0A443SJG7_9ACAR</name>
<proteinExistence type="predicted"/>
<dbReference type="InterPro" id="IPR052424">
    <property type="entry name" value="Kielin_Chordin-BMP_Reg"/>
</dbReference>
<dbReference type="STRING" id="299467.A0A443SJG7"/>
<dbReference type="PROSITE" id="PS01208">
    <property type="entry name" value="VWFC_1"/>
    <property type="match status" value="1"/>
</dbReference>
<evidence type="ECO:0000256" key="1">
    <source>
        <dbReference type="ARBA" id="ARBA00004613"/>
    </source>
</evidence>
<dbReference type="GO" id="GO:0005576">
    <property type="term" value="C:extracellular region"/>
    <property type="evidence" value="ECO:0007669"/>
    <property type="project" value="UniProtKB-SubCell"/>
</dbReference>
<dbReference type="Gene3D" id="6.20.200.20">
    <property type="match status" value="3"/>
</dbReference>
<dbReference type="SUPFAM" id="SSF57603">
    <property type="entry name" value="FnI-like domain"/>
    <property type="match status" value="2"/>
</dbReference>
<keyword evidence="3" id="KW-0732">Signal</keyword>
<dbReference type="Pfam" id="PF00093">
    <property type="entry name" value="VWC"/>
    <property type="match status" value="1"/>
</dbReference>
<dbReference type="VEuPathDB" id="VectorBase:LDEU004365"/>
<comment type="subcellular location">
    <subcellularLocation>
        <location evidence="1">Secreted</location>
    </subcellularLocation>
</comment>
<accession>A0A443SJG7</accession>
<protein>
    <submittedName>
        <fullName evidence="5">BMP-binding endothelial regulator protein-like protein</fullName>
    </submittedName>
</protein>
<dbReference type="OrthoDB" id="6019304at2759"/>
<sequence>MKLLFTGQVIKCSNEGEYVNVPMLFNDPCIKCKCFKEEVVCNREQCSNSSNCYLLISGKNNSCCNKCKGCWYENRYLKSGEQWIDSKDACRQFICMSGVITESRMQCFVPCRHPIAPKKNECCPLCKGCELNGVVYENGDTVYNVSEDKCVQCKCKEGNIECFKESCPVLSCPTSKIVHKPKSCCPECRGHKIEYDAKENCFIGSSVFQNGQKFNVDKCTNCSCNSGK</sequence>
<dbReference type="SMART" id="SM00214">
    <property type="entry name" value="VWC"/>
    <property type="match status" value="2"/>
</dbReference>
<reference evidence="5 6" key="1">
    <citation type="journal article" date="2018" name="Gigascience">
        <title>Genomes of trombidid mites reveal novel predicted allergens and laterally-transferred genes associated with secondary metabolism.</title>
        <authorList>
            <person name="Dong X."/>
            <person name="Chaisiri K."/>
            <person name="Xia D."/>
            <person name="Armstrong S.D."/>
            <person name="Fang Y."/>
            <person name="Donnelly M.J."/>
            <person name="Kadowaki T."/>
            <person name="McGarry J.W."/>
            <person name="Darby A.C."/>
            <person name="Makepeace B.L."/>
        </authorList>
    </citation>
    <scope>NUCLEOTIDE SEQUENCE [LARGE SCALE GENOMIC DNA]</scope>
    <source>
        <strain evidence="5">UoL-UT</strain>
    </source>
</reference>